<feature type="domain" description="CBS" evidence="3">
    <location>
        <begin position="455"/>
        <end position="514"/>
    </location>
</feature>
<feature type="domain" description="CBS" evidence="3">
    <location>
        <begin position="389"/>
        <end position="450"/>
    </location>
</feature>
<dbReference type="Pfam" id="PF00571">
    <property type="entry name" value="CBS"/>
    <property type="match status" value="2"/>
</dbReference>
<protein>
    <submittedName>
        <fullName evidence="4">CBS domain containing protein</fullName>
    </submittedName>
</protein>
<keyword evidence="5" id="KW-1185">Reference proteome</keyword>
<dbReference type="GeneID" id="77400024"/>
<dbReference type="GeneID" id="9704960"/>
<evidence type="ECO:0000313" key="4">
    <source>
        <dbReference type="EMBL" id="ADL58840.1"/>
    </source>
</evidence>
<dbReference type="PANTHER" id="PTHR43080:SF2">
    <property type="entry name" value="CBS DOMAIN-CONTAINING PROTEIN"/>
    <property type="match status" value="1"/>
</dbReference>
<dbReference type="OrthoDB" id="295172at2157"/>
<sequence length="515" mass="56049">MKTIEEINQKIRDGDAVVVTAAEMTAIVAETGPEAAAREVDVVTTGTFGAMCSSGAFLNFGHSDPPIKMSKTYLNGVEAYSGLAAVDAYIGATQPNRDPEIGLSYGGSHVIEDLIRGKEIELVAEAYGTDCYPLKSVETLISLDTINQAVMVNPRNCYQNYAVAVNSTQETLYTYMGTLLPNYGNVTYSSAGELSPLLNDPYFQTIGVGTKIFLCGSEGYIIGEGTQHSTDVDRKNGVPVSAAGTLMVRGDMKEMDPQYVRGATMPRYGPTLYVGAGIPIPVLNEDIAAATGISDEEIVCRVIDYGVPRRSRPVIMETNYKELKSGKIEINGVEVPTSPLSSLKKATEIAVELKSWIEGGDFLLTEPLKPLPSRGHSTKPLEIRRPSIMVRELESKPVIITHEDDDLREVARKMVDNNINHIPVVDSQGILRGIVTSWDIADAVARGKKSLKDVMTRRVIVARENEPVDVVARRIDKYNISGLPIVDEENRVKGIITAEDISRLIGKLENRGESI</sequence>
<accession>D9PX92</accession>
<evidence type="ECO:0000256" key="1">
    <source>
        <dbReference type="ARBA" id="ARBA00023122"/>
    </source>
</evidence>
<gene>
    <name evidence="4" type="ordered locus">MTBMA_c12520</name>
</gene>
<dbReference type="Pfam" id="PF01837">
    <property type="entry name" value="HcyBio"/>
    <property type="match status" value="1"/>
</dbReference>
<dbReference type="InterPro" id="IPR000644">
    <property type="entry name" value="CBS_dom"/>
</dbReference>
<reference key="1">
    <citation type="submission" date="2009-08" db="EMBL/GenBank/DDBJ databases">
        <title>The genome sequence of Methanothermobacter marburgensis.</title>
        <authorList>
            <person name="Kaster A."/>
            <person name="Seedorf H."/>
            <person name="Goenrich M."/>
            <person name="Wiezer A."/>
            <person name="Liesegang H."/>
            <person name="Thauer R."/>
            <person name="Gottschalk G."/>
        </authorList>
    </citation>
    <scope>NUCLEOTIDE SEQUENCE</scope>
    <source>
        <strain>Marburg</strain>
    </source>
</reference>
<dbReference type="HOGENOM" id="CLU_043239_0_0_2"/>
<evidence type="ECO:0000313" key="5">
    <source>
        <dbReference type="Proteomes" id="UP000000345"/>
    </source>
</evidence>
<dbReference type="STRING" id="79929.MTBMA_c12520"/>
<dbReference type="PaxDb" id="79929-MTBMA_c12520"/>
<dbReference type="RefSeq" id="WP_013296062.1">
    <property type="nucleotide sequence ID" value="NC_014408.1"/>
</dbReference>
<keyword evidence="1 2" id="KW-0129">CBS domain</keyword>
<dbReference type="Gene3D" id="3.10.580.10">
    <property type="entry name" value="CBS-domain"/>
    <property type="match status" value="1"/>
</dbReference>
<dbReference type="InterPro" id="IPR051257">
    <property type="entry name" value="Diverse_CBS-Domain"/>
</dbReference>
<dbReference type="SMART" id="SM00116">
    <property type="entry name" value="CBS"/>
    <property type="match status" value="2"/>
</dbReference>
<dbReference type="Proteomes" id="UP000000345">
    <property type="component" value="Chromosome"/>
</dbReference>
<evidence type="ECO:0000259" key="3">
    <source>
        <dbReference type="PROSITE" id="PS51371"/>
    </source>
</evidence>
<organism evidence="4 5">
    <name type="scientific">Methanothermobacter marburgensis (strain ATCC BAA-927 / DSM 2133 / JCM 14651 / NBRC 100331 / OCM 82 / Marburg)</name>
    <name type="common">Methanobacterium thermoautotrophicum</name>
    <dbReference type="NCBI Taxonomy" id="79929"/>
    <lineage>
        <taxon>Archaea</taxon>
        <taxon>Methanobacteriati</taxon>
        <taxon>Methanobacteriota</taxon>
        <taxon>Methanomada group</taxon>
        <taxon>Methanobacteria</taxon>
        <taxon>Methanobacteriales</taxon>
        <taxon>Methanobacteriaceae</taxon>
        <taxon>Methanothermobacter</taxon>
    </lineage>
</organism>
<dbReference type="InterPro" id="IPR016426">
    <property type="entry name" value="MA1821-like"/>
</dbReference>
<evidence type="ECO:0000256" key="2">
    <source>
        <dbReference type="PROSITE-ProRule" id="PRU00703"/>
    </source>
</evidence>
<dbReference type="AlphaFoldDB" id="D9PX92"/>
<proteinExistence type="predicted"/>
<dbReference type="PROSITE" id="PS51371">
    <property type="entry name" value="CBS"/>
    <property type="match status" value="2"/>
</dbReference>
<dbReference type="InterPro" id="IPR002708">
    <property type="entry name" value="HcyBio"/>
</dbReference>
<dbReference type="KEGG" id="mmg:MTBMA_c12520"/>
<dbReference type="EMBL" id="CP001710">
    <property type="protein sequence ID" value="ADL58840.1"/>
    <property type="molecule type" value="Genomic_DNA"/>
</dbReference>
<dbReference type="PIRSF" id="PIRSF004698">
    <property type="entry name" value="UCP004698_CBS_MJ0100"/>
    <property type="match status" value="1"/>
</dbReference>
<dbReference type="InterPro" id="IPR046342">
    <property type="entry name" value="CBS_dom_sf"/>
</dbReference>
<dbReference type="PANTHER" id="PTHR43080">
    <property type="entry name" value="CBS DOMAIN-CONTAINING PROTEIN CBSX3, MITOCHONDRIAL"/>
    <property type="match status" value="1"/>
</dbReference>
<dbReference type="PATRIC" id="fig|79929.8.peg.1215"/>
<dbReference type="SUPFAM" id="SSF54631">
    <property type="entry name" value="CBS-domain pair"/>
    <property type="match status" value="1"/>
</dbReference>
<name>D9PX92_METTM</name>
<reference evidence="4 5" key="2">
    <citation type="journal article" date="2010" name="J. Bacteriol.">
        <title>Complete genome sequence of Methanothermobacter marburgensis, a methanoarchaeon model organism.</title>
        <authorList>
            <person name="Liesegang H."/>
            <person name="Kaster A.K."/>
            <person name="Wiezer A."/>
            <person name="Goenrich M."/>
            <person name="Wollherr A."/>
            <person name="Seedorf H."/>
            <person name="Gottschalk G."/>
            <person name="Thauer R.K."/>
        </authorList>
    </citation>
    <scope>NUCLEOTIDE SEQUENCE [LARGE SCALE GENOMIC DNA]</scope>
    <source>
        <strain evidence="5">ATCC BAA-927 / DSM 2133 / JCM 14651 / NBRC 100331 / OCM 82 / Marburg</strain>
    </source>
</reference>